<dbReference type="SMART" id="SM01264">
    <property type="entry name" value="M16C_associated"/>
    <property type="match status" value="1"/>
</dbReference>
<evidence type="ECO:0000256" key="1">
    <source>
        <dbReference type="SAM" id="SignalP"/>
    </source>
</evidence>
<keyword evidence="1" id="KW-0732">Signal</keyword>
<evidence type="ECO:0000313" key="4">
    <source>
        <dbReference type="Proteomes" id="UP000190080"/>
    </source>
</evidence>
<dbReference type="Pfam" id="PF05193">
    <property type="entry name" value="Peptidase_M16_C"/>
    <property type="match status" value="1"/>
</dbReference>
<dbReference type="PANTHER" id="PTHR43016">
    <property type="entry name" value="PRESEQUENCE PROTEASE"/>
    <property type="match status" value="1"/>
</dbReference>
<gene>
    <name evidence="3" type="ORF">CLORY_23620</name>
</gene>
<accession>A0A1V4IMQ8</accession>
<dbReference type="InterPro" id="IPR007863">
    <property type="entry name" value="Peptidase_M16_C"/>
</dbReference>
<dbReference type="Pfam" id="PF22516">
    <property type="entry name" value="PreP_C"/>
    <property type="match status" value="1"/>
</dbReference>
<dbReference type="InterPro" id="IPR011249">
    <property type="entry name" value="Metalloenz_LuxS/M16"/>
</dbReference>
<reference evidence="3 4" key="1">
    <citation type="submission" date="2017-03" db="EMBL/GenBank/DDBJ databases">
        <title>Genome sequence of Clostridium oryzae DSM 28571.</title>
        <authorList>
            <person name="Poehlein A."/>
            <person name="Daniel R."/>
        </authorList>
    </citation>
    <scope>NUCLEOTIDE SEQUENCE [LARGE SCALE GENOMIC DNA]</scope>
    <source>
        <strain evidence="3 4">DSM 28571</strain>
    </source>
</reference>
<dbReference type="STRING" id="1450648.CLORY_23620"/>
<dbReference type="Pfam" id="PF00675">
    <property type="entry name" value="Peptidase_M16"/>
    <property type="match status" value="1"/>
</dbReference>
<feature type="signal peptide" evidence="1">
    <location>
        <begin position="1"/>
        <end position="21"/>
    </location>
</feature>
<keyword evidence="4" id="KW-1185">Reference proteome</keyword>
<dbReference type="InterPro" id="IPR011765">
    <property type="entry name" value="Pept_M16_N"/>
</dbReference>
<comment type="caution">
    <text evidence="3">The sequence shown here is derived from an EMBL/GenBank/DDBJ whole genome shotgun (WGS) entry which is preliminary data.</text>
</comment>
<dbReference type="GO" id="GO:0046872">
    <property type="term" value="F:metal ion binding"/>
    <property type="evidence" value="ECO:0007669"/>
    <property type="project" value="InterPro"/>
</dbReference>
<dbReference type="GO" id="GO:0004222">
    <property type="term" value="F:metalloendopeptidase activity"/>
    <property type="evidence" value="ECO:0007669"/>
    <property type="project" value="TreeGrafter"/>
</dbReference>
<dbReference type="InterPro" id="IPR013578">
    <property type="entry name" value="Peptidase_M16C_assoc"/>
</dbReference>
<dbReference type="AlphaFoldDB" id="A0A1V4IMQ8"/>
<dbReference type="SUPFAM" id="SSF63411">
    <property type="entry name" value="LuxS/MPP-like metallohydrolase"/>
    <property type="match status" value="4"/>
</dbReference>
<proteinExistence type="predicted"/>
<organism evidence="3 4">
    <name type="scientific">Clostridium oryzae</name>
    <dbReference type="NCBI Taxonomy" id="1450648"/>
    <lineage>
        <taxon>Bacteria</taxon>
        <taxon>Bacillati</taxon>
        <taxon>Bacillota</taxon>
        <taxon>Clostridia</taxon>
        <taxon>Eubacteriales</taxon>
        <taxon>Clostridiaceae</taxon>
        <taxon>Clostridium</taxon>
    </lineage>
</organism>
<dbReference type="Proteomes" id="UP000190080">
    <property type="component" value="Unassembled WGS sequence"/>
</dbReference>
<dbReference type="Pfam" id="PF08367">
    <property type="entry name" value="M16C_assoc"/>
    <property type="match status" value="1"/>
</dbReference>
<dbReference type="OrthoDB" id="9762027at2"/>
<protein>
    <submittedName>
        <fullName evidence="3">Peptidase M16C associated</fullName>
    </submittedName>
</protein>
<sequence length="1008" mass="115241">MNKRIKAILVLTVFSVTTIFSTPYITNVKAATLDKAQNIKKDFKLILTRKVNSVGATAYEYVHKKTGAKILFLKNNDKNKCCTISFKTPAKDNKGTNHIIEHSVLCGSKKYPVKDAFYEMRKRSLATFINAMTASDCTMFPVGSKNDKGFMNLVKVYFDAVFDPNLLREQNIFKQEGWHYELNSAESELKVNGTVYNEMNGHVNDSSRIMDEDIMKSLLPDTQYKWISGGNPNDISTLSYKEFVNTYKKNYSASNSYTTFYGNVNINDMLNYMDTNYLSKCTKQSLPVCKEIEKPFKNKRVMEDYYGIGNKDTEKGKTYISLNYRLNTMLDKETNVAFEFLSDFLTSSEASPLKKAFKENGINDAEIYMSENTYQPILSILVSNTDTSQRAKIENIVKSTFKNVVKNGLNKEAVVQYLNTYNLQTKESSYESDAVGFDYAYKINQSWLYGGDPMMYLDKSDVMKKIKQKCNDGYLEKLISKYALNNKNESIVIVKPKKGLLQKNEKQLKEKFQKYKKSLSKKAINKLVADTKALAKWKSKPDSKKNLAKMPSLSINDLDTNFDEIPTKGENVGSTKVLYHNIPTDGVGYTKFYFDFSRLPRDKYIYLSFLTTLLSKMDTTNTDYTTIMKKIQQCTDGHIDFFPNIESDYKDRNKHIFDLQSGFVTLDDNVGQAFDLYNDIVNKMSFSNKSRVKEIVEEKIKKLKQDLEENTSFLGEKELTKNLDSGRNLSYEFSKLKLYKFLVDLDNNFDSKWDSVEKELEYVKDVVFNKNNLEVSFTGDGTTYKTFKNSLEKFAEGLSSKEYPDIDHNTVEYEKTQAIVSQDKIVSVMQCGNFKEAACTYNPKMEVLAKILNSYLFDKVRVQGGAYGTSFNVNNSGMVFESTDDPNMEKTFKAFNDSVSYIANLKANKEEMKNYIIGAVGNNASYFESPSDQAYLADKMSMTNETAQDETNKYKEMLNTTASDIRGYAKVLKAILDEKYYVVTGNGDIINQKPELFSSIKTIEDLLK</sequence>
<dbReference type="GO" id="GO:0016485">
    <property type="term" value="P:protein processing"/>
    <property type="evidence" value="ECO:0007669"/>
    <property type="project" value="TreeGrafter"/>
</dbReference>
<dbReference type="InterPro" id="IPR055130">
    <property type="entry name" value="PreP_C"/>
</dbReference>
<name>A0A1V4IMQ8_9CLOT</name>
<dbReference type="RefSeq" id="WP_079424616.1">
    <property type="nucleotide sequence ID" value="NZ_MZGV01000023.1"/>
</dbReference>
<evidence type="ECO:0000313" key="3">
    <source>
        <dbReference type="EMBL" id="OPJ61322.1"/>
    </source>
</evidence>
<feature type="domain" description="Peptidase M16C associated" evidence="2">
    <location>
        <begin position="494"/>
        <end position="745"/>
    </location>
</feature>
<dbReference type="PANTHER" id="PTHR43016:SF13">
    <property type="entry name" value="PRESEQUENCE PROTEASE, MITOCHONDRIAL"/>
    <property type="match status" value="1"/>
</dbReference>
<evidence type="ECO:0000259" key="2">
    <source>
        <dbReference type="SMART" id="SM01264"/>
    </source>
</evidence>
<feature type="chain" id="PRO_5038445667" evidence="1">
    <location>
        <begin position="22"/>
        <end position="1008"/>
    </location>
</feature>
<dbReference type="Gene3D" id="3.30.830.10">
    <property type="entry name" value="Metalloenzyme, LuxS/M16 peptidase-like"/>
    <property type="match status" value="4"/>
</dbReference>
<dbReference type="EMBL" id="MZGV01000023">
    <property type="protein sequence ID" value="OPJ61322.1"/>
    <property type="molecule type" value="Genomic_DNA"/>
</dbReference>